<sequence length="124" mass="13709">MSFRFIHAAAASFARLLMLNLTSVTTCVKLQIFEKLWKKRDAVDARLMLPCSVLAGWNGVPSVSAFHRKRPSSEQDLTESSLKLRRQRHQLQESSSADSISTNQVPAKALAGASVKSSLPGKRR</sequence>
<gene>
    <name evidence="3" type="ORF">GE061_003148</name>
</gene>
<comment type="caution">
    <text evidence="3">The sequence shown here is derived from an EMBL/GenBank/DDBJ whole genome shotgun (WGS) entry which is preliminary data.</text>
</comment>
<accession>A0A8S9X3S6</accession>
<proteinExistence type="predicted"/>
<evidence type="ECO:0008006" key="5">
    <source>
        <dbReference type="Google" id="ProtNLM"/>
    </source>
</evidence>
<name>A0A8S9X3S6_APOLU</name>
<feature type="chain" id="PRO_5035830339" description="Secreted protein" evidence="2">
    <location>
        <begin position="28"/>
        <end position="124"/>
    </location>
</feature>
<evidence type="ECO:0000256" key="1">
    <source>
        <dbReference type="SAM" id="MobiDB-lite"/>
    </source>
</evidence>
<organism evidence="3 4">
    <name type="scientific">Apolygus lucorum</name>
    <name type="common">Small green plant bug</name>
    <name type="synonym">Lygocoris lucorum</name>
    <dbReference type="NCBI Taxonomy" id="248454"/>
    <lineage>
        <taxon>Eukaryota</taxon>
        <taxon>Metazoa</taxon>
        <taxon>Ecdysozoa</taxon>
        <taxon>Arthropoda</taxon>
        <taxon>Hexapoda</taxon>
        <taxon>Insecta</taxon>
        <taxon>Pterygota</taxon>
        <taxon>Neoptera</taxon>
        <taxon>Paraneoptera</taxon>
        <taxon>Hemiptera</taxon>
        <taxon>Heteroptera</taxon>
        <taxon>Panheteroptera</taxon>
        <taxon>Cimicomorpha</taxon>
        <taxon>Miridae</taxon>
        <taxon>Mirini</taxon>
        <taxon>Apolygus</taxon>
    </lineage>
</organism>
<reference evidence="3" key="1">
    <citation type="journal article" date="2021" name="Mol. Ecol. Resour.">
        <title>Apolygus lucorum genome provides insights into omnivorousness and mesophyll feeding.</title>
        <authorList>
            <person name="Liu Y."/>
            <person name="Liu H."/>
            <person name="Wang H."/>
            <person name="Huang T."/>
            <person name="Liu B."/>
            <person name="Yang B."/>
            <person name="Yin L."/>
            <person name="Li B."/>
            <person name="Zhang Y."/>
            <person name="Zhang S."/>
            <person name="Jiang F."/>
            <person name="Zhang X."/>
            <person name="Ren Y."/>
            <person name="Wang B."/>
            <person name="Wang S."/>
            <person name="Lu Y."/>
            <person name="Wu K."/>
            <person name="Fan W."/>
            <person name="Wang G."/>
        </authorList>
    </citation>
    <scope>NUCLEOTIDE SEQUENCE</scope>
    <source>
        <strain evidence="3">12Hb</strain>
    </source>
</reference>
<feature type="compositionally biased region" description="Polar residues" evidence="1">
    <location>
        <begin position="92"/>
        <end position="105"/>
    </location>
</feature>
<keyword evidence="4" id="KW-1185">Reference proteome</keyword>
<dbReference type="EMBL" id="WIXP02000011">
    <property type="protein sequence ID" value="KAF6202746.1"/>
    <property type="molecule type" value="Genomic_DNA"/>
</dbReference>
<evidence type="ECO:0000256" key="2">
    <source>
        <dbReference type="SAM" id="SignalP"/>
    </source>
</evidence>
<feature type="region of interest" description="Disordered" evidence="1">
    <location>
        <begin position="88"/>
        <end position="124"/>
    </location>
</feature>
<dbReference type="Proteomes" id="UP000466442">
    <property type="component" value="Unassembled WGS sequence"/>
</dbReference>
<feature type="signal peptide" evidence="2">
    <location>
        <begin position="1"/>
        <end position="27"/>
    </location>
</feature>
<evidence type="ECO:0000313" key="4">
    <source>
        <dbReference type="Proteomes" id="UP000466442"/>
    </source>
</evidence>
<evidence type="ECO:0000313" key="3">
    <source>
        <dbReference type="EMBL" id="KAF6202746.1"/>
    </source>
</evidence>
<dbReference type="AlphaFoldDB" id="A0A8S9X3S6"/>
<keyword evidence="2" id="KW-0732">Signal</keyword>
<protein>
    <recommendedName>
        <fullName evidence="5">Secreted protein</fullName>
    </recommendedName>
</protein>